<keyword evidence="2" id="KW-1185">Reference proteome</keyword>
<dbReference type="Gene3D" id="3.40.50.300">
    <property type="entry name" value="P-loop containing nucleotide triphosphate hydrolases"/>
    <property type="match status" value="1"/>
</dbReference>
<gene>
    <name evidence="1" type="primary">yhjQ</name>
    <name evidence="1" type="ORF">H0A72_01510</name>
</gene>
<protein>
    <submittedName>
        <fullName evidence="1">Cellulose synthase operon protein YhjQ</fullName>
    </submittedName>
</protein>
<dbReference type="InterPro" id="IPR027417">
    <property type="entry name" value="P-loop_NTPase"/>
</dbReference>
<dbReference type="Proteomes" id="UP000559809">
    <property type="component" value="Unassembled WGS sequence"/>
</dbReference>
<reference evidence="1 2" key="1">
    <citation type="submission" date="2020-07" db="EMBL/GenBank/DDBJ databases">
        <title>Taxonomic revisions and descriptions of new bacterial species based on genomic comparisons in the high-G+C-content subgroup of the family Alcaligenaceae.</title>
        <authorList>
            <person name="Szabo A."/>
            <person name="Felfoldi T."/>
        </authorList>
    </citation>
    <scope>NUCLEOTIDE SEQUENCE [LARGE SCALE GENOMIC DNA]</scope>
    <source>
        <strain evidence="1 2">LMG 24012</strain>
    </source>
</reference>
<dbReference type="InterPro" id="IPR017746">
    <property type="entry name" value="Cellulose_synthase_operon_BcsQ"/>
</dbReference>
<dbReference type="NCBIfam" id="TIGR03371">
    <property type="entry name" value="cellulose_yhjQ"/>
    <property type="match status" value="1"/>
</dbReference>
<evidence type="ECO:0000313" key="2">
    <source>
        <dbReference type="Proteomes" id="UP000559809"/>
    </source>
</evidence>
<comment type="caution">
    <text evidence="1">The sequence shown here is derived from an EMBL/GenBank/DDBJ whole genome shotgun (WGS) entry which is preliminary data.</text>
</comment>
<dbReference type="EMBL" id="JACCEM010000001">
    <property type="protein sequence ID" value="NYT47980.1"/>
    <property type="molecule type" value="Genomic_DNA"/>
</dbReference>
<name>A0A853FYS1_9BURK</name>
<proteinExistence type="predicted"/>
<organism evidence="1 2">
    <name type="scientific">Parapusillimonas granuli</name>
    <dbReference type="NCBI Taxonomy" id="380911"/>
    <lineage>
        <taxon>Bacteria</taxon>
        <taxon>Pseudomonadati</taxon>
        <taxon>Pseudomonadota</taxon>
        <taxon>Betaproteobacteria</taxon>
        <taxon>Burkholderiales</taxon>
        <taxon>Alcaligenaceae</taxon>
        <taxon>Parapusillimonas</taxon>
    </lineage>
</organism>
<dbReference type="Pfam" id="PF06564">
    <property type="entry name" value="CBP_BcsQ"/>
    <property type="match status" value="1"/>
</dbReference>
<evidence type="ECO:0000313" key="1">
    <source>
        <dbReference type="EMBL" id="NYT47980.1"/>
    </source>
</evidence>
<accession>A0A853FYS1</accession>
<dbReference type="AlphaFoldDB" id="A0A853FYS1"/>
<sequence length="237" mass="25911">MKVISAWGLRGGVGNTSVLAMLGDALHAMGERVLLVDLNRSDMLRLHFNIPFSDRHGWAAARLAQRPWNEQAYFLEEGLWVLPHGGDARHGGPPPDADAFWCSAVDRLAARFSWVLLDLPAGGGEFPRLRARSDLDLLVSTADAGCHVLLAQAGLAPATRMFVSAFDPSRQLCRDLLLDWRHRYGPRLLPVLMHKDEAVHEALAQKTNAHARFPDSAAAGDARALATWCLAWRGAGA</sequence>
<dbReference type="SUPFAM" id="SSF52540">
    <property type="entry name" value="P-loop containing nucleoside triphosphate hydrolases"/>
    <property type="match status" value="1"/>
</dbReference>